<feature type="coiled-coil region" evidence="1">
    <location>
        <begin position="334"/>
        <end position="361"/>
    </location>
</feature>
<organism evidence="3 4">
    <name type="scientific">Maribellus comscasis</name>
    <dbReference type="NCBI Taxonomy" id="2681766"/>
    <lineage>
        <taxon>Bacteria</taxon>
        <taxon>Pseudomonadati</taxon>
        <taxon>Bacteroidota</taxon>
        <taxon>Bacteroidia</taxon>
        <taxon>Marinilabiliales</taxon>
        <taxon>Prolixibacteraceae</taxon>
        <taxon>Maribellus</taxon>
    </lineage>
</organism>
<dbReference type="Proteomes" id="UP000428260">
    <property type="component" value="Chromosome"/>
</dbReference>
<name>A0A6I6JZM3_9BACT</name>
<accession>A0A6I6JZM3</accession>
<feature type="coiled-coil region" evidence="1">
    <location>
        <begin position="221"/>
        <end position="248"/>
    </location>
</feature>
<feature type="transmembrane region" description="Helical" evidence="2">
    <location>
        <begin position="9"/>
        <end position="31"/>
    </location>
</feature>
<evidence type="ECO:0000256" key="2">
    <source>
        <dbReference type="SAM" id="Phobius"/>
    </source>
</evidence>
<dbReference type="RefSeq" id="WP_158868840.1">
    <property type="nucleotide sequence ID" value="NZ_CP046401.1"/>
</dbReference>
<evidence type="ECO:0000256" key="1">
    <source>
        <dbReference type="SAM" id="Coils"/>
    </source>
</evidence>
<feature type="transmembrane region" description="Helical" evidence="2">
    <location>
        <begin position="475"/>
        <end position="498"/>
    </location>
</feature>
<dbReference type="GO" id="GO:0004713">
    <property type="term" value="F:protein tyrosine kinase activity"/>
    <property type="evidence" value="ECO:0007669"/>
    <property type="project" value="TreeGrafter"/>
</dbReference>
<reference evidence="3 4" key="1">
    <citation type="submission" date="2019-11" db="EMBL/GenBank/DDBJ databases">
        <authorList>
            <person name="Zheng R.K."/>
            <person name="Sun C.M."/>
        </authorList>
    </citation>
    <scope>NUCLEOTIDE SEQUENCE [LARGE SCALE GENOMIC DNA]</scope>
    <source>
        <strain evidence="3 4">WC007</strain>
    </source>
</reference>
<keyword evidence="2" id="KW-0812">Transmembrane</keyword>
<sequence>MKLLFFIRLLLKHFALLIIMPIAMAALVFFITSKQSKTYTSSSLIYTGIASGSSITSLESAKRDLFGTNTAFDNLITIIKERNTIEEIGLRLFVSHLLSGGSNIEKISKNKYQELMEIVPDEVKELAVRNDFDKTLENIKAYRDKDYTNFIYELINYEHPDYSIKKISSKLKVSRVKSSDLIEISYESDDPGICKNTLEILNEVFIKKYSFIQANQSDAVVQYFKGQLENAIIKLDEAENELLEFNQTNTIINYNEQTKHIASEKEHFDLTYMDIKMKNVAAKSVLQVLEAKMSPLEKQKINNEKILNLRNKLSDLNIEIALKTYEAKKDSSLEQGLIERITELKKEENDTQQELRDAVKEQYLFDNTTEGVPSTTIIEDWIDKTIEYEATKAQLLLGEMQKKEYDQLFIDYAPLGATMKRLERKISVAEREYLSILHSFDLAKLNQQNIELNSNLKILVEPLFPINPEPSKRKYLVIIAFMIGFIIPASVIILLEFLDQSIGTAKRAEELMGLSLAAIYPNLSKINKNIDIESLKNKGNNIIVRRLILNSEKREHKKPEINLFFSIQSGEGKTMIATMLLNELAKSGYKVLLLSHNKIDDVKNFDIYTYNTNKAFQHIETSNEFINNCVSENFDVNQYDYIFFEIPGLIDHTYPIKLFKNVNQTYIIVRANRAWTNSDKYALKDVIEATKENEPQIILNGVKVEEMENVLGDLPRKRSFFRKLIKNTLRFHFYSR</sequence>
<protein>
    <recommendedName>
        <fullName evidence="5">Polysaccharide chain length determinant N-terminal domain-containing protein</fullName>
    </recommendedName>
</protein>
<dbReference type="GO" id="GO:0005886">
    <property type="term" value="C:plasma membrane"/>
    <property type="evidence" value="ECO:0007669"/>
    <property type="project" value="TreeGrafter"/>
</dbReference>
<evidence type="ECO:0000313" key="4">
    <source>
        <dbReference type="Proteomes" id="UP000428260"/>
    </source>
</evidence>
<keyword evidence="2" id="KW-1133">Transmembrane helix</keyword>
<proteinExistence type="predicted"/>
<dbReference type="InterPro" id="IPR050445">
    <property type="entry name" value="Bact_polysacc_biosynth/exp"/>
</dbReference>
<dbReference type="KEGG" id="mcos:GM418_19080"/>
<dbReference type="PANTHER" id="PTHR32309:SF13">
    <property type="entry name" value="FERRIC ENTEROBACTIN TRANSPORT PROTEIN FEPE"/>
    <property type="match status" value="1"/>
</dbReference>
<dbReference type="EMBL" id="CP046401">
    <property type="protein sequence ID" value="QGY45697.1"/>
    <property type="molecule type" value="Genomic_DNA"/>
</dbReference>
<evidence type="ECO:0008006" key="5">
    <source>
        <dbReference type="Google" id="ProtNLM"/>
    </source>
</evidence>
<dbReference type="AlphaFoldDB" id="A0A6I6JZM3"/>
<dbReference type="CDD" id="cd01983">
    <property type="entry name" value="SIMIBI"/>
    <property type="match status" value="1"/>
</dbReference>
<dbReference type="Gene3D" id="3.40.50.300">
    <property type="entry name" value="P-loop containing nucleotide triphosphate hydrolases"/>
    <property type="match status" value="1"/>
</dbReference>
<dbReference type="PANTHER" id="PTHR32309">
    <property type="entry name" value="TYROSINE-PROTEIN KINASE"/>
    <property type="match status" value="1"/>
</dbReference>
<keyword evidence="4" id="KW-1185">Reference proteome</keyword>
<keyword evidence="2" id="KW-0472">Membrane</keyword>
<dbReference type="InterPro" id="IPR027417">
    <property type="entry name" value="P-loop_NTPase"/>
</dbReference>
<keyword evidence="1" id="KW-0175">Coiled coil</keyword>
<gene>
    <name evidence="3" type="ORF">GM418_19080</name>
</gene>
<dbReference type="SUPFAM" id="SSF52540">
    <property type="entry name" value="P-loop containing nucleoside triphosphate hydrolases"/>
    <property type="match status" value="1"/>
</dbReference>
<evidence type="ECO:0000313" key="3">
    <source>
        <dbReference type="EMBL" id="QGY45697.1"/>
    </source>
</evidence>